<feature type="compositionally biased region" description="Polar residues" evidence="1">
    <location>
        <begin position="253"/>
        <end position="271"/>
    </location>
</feature>
<gene>
    <name evidence="2" type="ORF">COLO4_00908</name>
</gene>
<feature type="region of interest" description="Disordered" evidence="1">
    <location>
        <begin position="187"/>
        <end position="210"/>
    </location>
</feature>
<protein>
    <submittedName>
        <fullName evidence="2">Uncharacterized protein</fullName>
    </submittedName>
</protein>
<accession>A0A1R3L3F2</accession>
<evidence type="ECO:0000313" key="2">
    <source>
        <dbReference type="EMBL" id="OMP13808.1"/>
    </source>
</evidence>
<reference evidence="3" key="1">
    <citation type="submission" date="2013-09" db="EMBL/GenBank/DDBJ databases">
        <title>Corchorus olitorius genome sequencing.</title>
        <authorList>
            <person name="Alam M."/>
            <person name="Haque M.S."/>
            <person name="Islam M.S."/>
            <person name="Emdad E.M."/>
            <person name="Islam M.M."/>
            <person name="Ahmed B."/>
            <person name="Halim A."/>
            <person name="Hossen Q.M.M."/>
            <person name="Hossain M.Z."/>
            <person name="Ahmed R."/>
            <person name="Khan M.M."/>
            <person name="Islam R."/>
            <person name="Rashid M.M."/>
            <person name="Khan S.A."/>
            <person name="Rahman M.S."/>
            <person name="Alam M."/>
            <person name="Yahiya A.S."/>
            <person name="Khan M.S."/>
            <person name="Azam M.S."/>
            <person name="Haque T."/>
            <person name="Lashkar M.Z.H."/>
            <person name="Akhand A.I."/>
            <person name="Morshed G."/>
            <person name="Roy S."/>
            <person name="Uddin K.S."/>
            <person name="Rabeya T."/>
            <person name="Hossain A.S."/>
            <person name="Chowdhury A."/>
            <person name="Snigdha A.R."/>
            <person name="Mortoza M.S."/>
            <person name="Matin S.A."/>
            <person name="Hoque S.M.E."/>
            <person name="Islam M.K."/>
            <person name="Roy D.K."/>
            <person name="Haider R."/>
            <person name="Moosa M.M."/>
            <person name="Elias S.M."/>
            <person name="Hasan A.M."/>
            <person name="Jahan S."/>
            <person name="Shafiuddin M."/>
            <person name="Mahmood N."/>
            <person name="Shommy N.S."/>
        </authorList>
    </citation>
    <scope>NUCLEOTIDE SEQUENCE [LARGE SCALE GENOMIC DNA]</scope>
    <source>
        <strain evidence="3">cv. O-4</strain>
    </source>
</reference>
<name>A0A1R3L3F2_9ROSI</name>
<organism evidence="2 3">
    <name type="scientific">Corchorus olitorius</name>
    <dbReference type="NCBI Taxonomy" id="93759"/>
    <lineage>
        <taxon>Eukaryota</taxon>
        <taxon>Viridiplantae</taxon>
        <taxon>Streptophyta</taxon>
        <taxon>Embryophyta</taxon>
        <taxon>Tracheophyta</taxon>
        <taxon>Spermatophyta</taxon>
        <taxon>Magnoliopsida</taxon>
        <taxon>eudicotyledons</taxon>
        <taxon>Gunneridae</taxon>
        <taxon>Pentapetalae</taxon>
        <taxon>rosids</taxon>
        <taxon>malvids</taxon>
        <taxon>Malvales</taxon>
        <taxon>Malvaceae</taxon>
        <taxon>Grewioideae</taxon>
        <taxon>Apeibeae</taxon>
        <taxon>Corchorus</taxon>
    </lineage>
</organism>
<dbReference type="AlphaFoldDB" id="A0A1R3L3F2"/>
<proteinExistence type="predicted"/>
<dbReference type="Proteomes" id="UP000187203">
    <property type="component" value="Unassembled WGS sequence"/>
</dbReference>
<evidence type="ECO:0000256" key="1">
    <source>
        <dbReference type="SAM" id="MobiDB-lite"/>
    </source>
</evidence>
<dbReference type="EMBL" id="AWUE01003199">
    <property type="protein sequence ID" value="OMP13808.1"/>
    <property type="molecule type" value="Genomic_DNA"/>
</dbReference>
<feature type="region of interest" description="Disordered" evidence="1">
    <location>
        <begin position="247"/>
        <end position="271"/>
    </location>
</feature>
<keyword evidence="3" id="KW-1185">Reference proteome</keyword>
<sequence length="347" mass="38286">MHGALHLGVEVLNAEACSIETDLGQDFERGVVGVARVEFDGNFGVARQRKMLARRGHHGPHLVVREKRGRAAAPVQLRHAAQWADLVGHHGHLTRERFNIACTARAVLRDDLVAAAVVAEPSDRRYSAGRAYQNAARARAPGEPTSGKRCRWRRTEGRPAWRTETWGGSSGGDGLLLFSARLQKFKAPSRAGKSKAKPSQRRPNDKANLTMGWPFSFDDVLHGTKLRTPERRGAWCDLRDEAGAAKHAGDSGCTATLSQHDQPGASTQRLESGTRAWPDGAAHDRRWLRMRCAPVSGPPDCDASPVVSRKLCRQGKLWPEVRQYLERRFSPEQVAAQLKRVHPGDPL</sequence>
<evidence type="ECO:0000313" key="3">
    <source>
        <dbReference type="Proteomes" id="UP000187203"/>
    </source>
</evidence>
<comment type="caution">
    <text evidence="2">The sequence shown here is derived from an EMBL/GenBank/DDBJ whole genome shotgun (WGS) entry which is preliminary data.</text>
</comment>